<dbReference type="Proteomes" id="UP000244649">
    <property type="component" value="Unassembled WGS sequence"/>
</dbReference>
<name>A0A2T7WF33_MICTE</name>
<reference evidence="1 2" key="1">
    <citation type="submission" date="2018-04" db="EMBL/GenBank/DDBJ databases">
        <authorList>
            <person name="Go L.Y."/>
            <person name="Mitchell J.A."/>
        </authorList>
    </citation>
    <scope>NUCLEOTIDE SEQUENCE [LARGE SCALE GENOMIC DNA]</scope>
    <source>
        <strain evidence="1 2">TPD7010</strain>
    </source>
</reference>
<organism evidence="1 2">
    <name type="scientific">Microbacterium testaceum</name>
    <name type="common">Aureobacterium testaceum</name>
    <name type="synonym">Brevibacterium testaceum</name>
    <dbReference type="NCBI Taxonomy" id="2033"/>
    <lineage>
        <taxon>Bacteria</taxon>
        <taxon>Bacillati</taxon>
        <taxon>Actinomycetota</taxon>
        <taxon>Actinomycetes</taxon>
        <taxon>Micrococcales</taxon>
        <taxon>Microbacteriaceae</taxon>
        <taxon>Microbacterium</taxon>
    </lineage>
</organism>
<sequence length="77" mass="8169">MSAGSDILAGLFAAWTALAEEFVAGAPDVRALYIYASSERGMTVANLYVDQRGSVRHPGRVDGIPGDTARVSRLQIC</sequence>
<evidence type="ECO:0000313" key="1">
    <source>
        <dbReference type="EMBL" id="PVE71281.1"/>
    </source>
</evidence>
<proteinExistence type="predicted"/>
<dbReference type="AlphaFoldDB" id="A0A2T7WF33"/>
<protein>
    <submittedName>
        <fullName evidence="1">Uncharacterized protein</fullName>
    </submittedName>
</protein>
<dbReference type="RefSeq" id="WP_116537739.1">
    <property type="nucleotide sequence ID" value="NZ_QDFT01000021.1"/>
</dbReference>
<evidence type="ECO:0000313" key="2">
    <source>
        <dbReference type="Proteomes" id="UP000244649"/>
    </source>
</evidence>
<dbReference type="EMBL" id="QDFT01000021">
    <property type="protein sequence ID" value="PVE71281.1"/>
    <property type="molecule type" value="Genomic_DNA"/>
</dbReference>
<gene>
    <name evidence="1" type="ORF">DC432_09805</name>
</gene>
<comment type="caution">
    <text evidence="1">The sequence shown here is derived from an EMBL/GenBank/DDBJ whole genome shotgun (WGS) entry which is preliminary data.</text>
</comment>
<accession>A0A2T7WF33</accession>